<feature type="transmembrane region" description="Helical" evidence="10">
    <location>
        <begin position="92"/>
        <end position="115"/>
    </location>
</feature>
<dbReference type="GO" id="GO:0071555">
    <property type="term" value="P:cell wall organization"/>
    <property type="evidence" value="ECO:0007669"/>
    <property type="project" value="UniProtKB-UniRule"/>
</dbReference>
<evidence type="ECO:0000313" key="13">
    <source>
        <dbReference type="Proteomes" id="UP000675940"/>
    </source>
</evidence>
<accession>A0A940MS49</accession>
<comment type="similarity">
    <text evidence="9 10 11">Belongs to the MurJ/MviN family.</text>
</comment>
<dbReference type="RefSeq" id="WP_209361750.1">
    <property type="nucleotide sequence ID" value="NZ_JAGISH010000008.1"/>
</dbReference>
<dbReference type="CDD" id="cd13123">
    <property type="entry name" value="MATE_MurJ_like"/>
    <property type="match status" value="1"/>
</dbReference>
<dbReference type="PANTHER" id="PTHR47019">
    <property type="entry name" value="LIPID II FLIPPASE MURJ"/>
    <property type="match status" value="1"/>
</dbReference>
<keyword evidence="10 11" id="KW-0813">Transport</keyword>
<evidence type="ECO:0000256" key="10">
    <source>
        <dbReference type="HAMAP-Rule" id="MF_02078"/>
    </source>
</evidence>
<keyword evidence="4 10" id="KW-0133">Cell shape</keyword>
<evidence type="ECO:0000256" key="3">
    <source>
        <dbReference type="ARBA" id="ARBA00022692"/>
    </source>
</evidence>
<dbReference type="Proteomes" id="UP000675940">
    <property type="component" value="Unassembled WGS sequence"/>
</dbReference>
<evidence type="ECO:0000256" key="7">
    <source>
        <dbReference type="ARBA" id="ARBA00023136"/>
    </source>
</evidence>
<comment type="function">
    <text evidence="8 10 11">Involved in peptidoglycan biosynthesis. Transports lipid-linked peptidoglycan precursors from the inner to the outer leaflet of the cytoplasmic membrane.</text>
</comment>
<evidence type="ECO:0000256" key="1">
    <source>
        <dbReference type="ARBA" id="ARBA00004651"/>
    </source>
</evidence>
<keyword evidence="10 11" id="KW-0961">Cell wall biogenesis/degradation</keyword>
<organism evidence="12 13">
    <name type="scientific">Sagittula salina</name>
    <dbReference type="NCBI Taxonomy" id="2820268"/>
    <lineage>
        <taxon>Bacteria</taxon>
        <taxon>Pseudomonadati</taxon>
        <taxon>Pseudomonadota</taxon>
        <taxon>Alphaproteobacteria</taxon>
        <taxon>Rhodobacterales</taxon>
        <taxon>Roseobacteraceae</taxon>
        <taxon>Sagittula</taxon>
    </lineage>
</organism>
<evidence type="ECO:0000256" key="5">
    <source>
        <dbReference type="ARBA" id="ARBA00022984"/>
    </source>
</evidence>
<evidence type="ECO:0000256" key="11">
    <source>
        <dbReference type="PIRNR" id="PIRNR002869"/>
    </source>
</evidence>
<feature type="transmembrane region" description="Helical" evidence="10">
    <location>
        <begin position="161"/>
        <end position="181"/>
    </location>
</feature>
<keyword evidence="6 10" id="KW-1133">Transmembrane helix</keyword>
<comment type="subcellular location">
    <subcellularLocation>
        <location evidence="10">Cell inner membrane</location>
        <topology evidence="10">Multi-pass membrane protein</topology>
    </subcellularLocation>
    <subcellularLocation>
        <location evidence="1">Cell membrane</location>
        <topology evidence="1">Multi-pass membrane protein</topology>
    </subcellularLocation>
</comment>
<reference evidence="12" key="1">
    <citation type="submission" date="2021-03" db="EMBL/GenBank/DDBJ databases">
        <title>Sagittula salina sp. nov. strain M10.9X isolated from the marine waste.</title>
        <authorList>
            <person name="Satari L."/>
            <person name="Molina-Menor E."/>
            <person name="Vidal-Verdu A."/>
            <person name="Pascual J."/>
            <person name="Pereto J."/>
            <person name="Porcar M."/>
        </authorList>
    </citation>
    <scope>NUCLEOTIDE SEQUENCE</scope>
    <source>
        <strain evidence="12">M10.9X</strain>
    </source>
</reference>
<keyword evidence="3 10" id="KW-0812">Transmembrane</keyword>
<name>A0A940MS49_9RHOB</name>
<feature type="transmembrane region" description="Helical" evidence="10">
    <location>
        <begin position="135"/>
        <end position="154"/>
    </location>
</feature>
<dbReference type="GO" id="GO:0034204">
    <property type="term" value="P:lipid translocation"/>
    <property type="evidence" value="ECO:0007669"/>
    <property type="project" value="TreeGrafter"/>
</dbReference>
<dbReference type="GO" id="GO:0008360">
    <property type="term" value="P:regulation of cell shape"/>
    <property type="evidence" value="ECO:0007669"/>
    <property type="project" value="UniProtKB-UniRule"/>
</dbReference>
<dbReference type="InterPro" id="IPR051050">
    <property type="entry name" value="Lipid_II_flippase_MurJ/MviN"/>
</dbReference>
<evidence type="ECO:0000256" key="9">
    <source>
        <dbReference type="ARBA" id="ARBA00061532"/>
    </source>
</evidence>
<feature type="transmembrane region" description="Helical" evidence="10">
    <location>
        <begin position="230"/>
        <end position="251"/>
    </location>
</feature>
<evidence type="ECO:0000256" key="4">
    <source>
        <dbReference type="ARBA" id="ARBA00022960"/>
    </source>
</evidence>
<sequence length="517" mass="55434">MKPIRLVSGVLTVGFWTLASRVLGLVRDILIATLIGPGPLMDAFVAAFRLPNMFRRFFAEGAFNAAFVPMFSKKLEADEHPQQFARDAFNGLAFVLLILTALALIFMPALVWATAGGFAGDERFDLTTAFGRITFPYILLISLAALFSGALNAAGHFAAAAAAPVLLNILVVTALLLGPAYLGGDAIWWLICCIPLAGVAQLLLVWVAAERSGLRVRPGRPRLSPDMKRLTRIAIPAALAGGVMQVNLLVGQQVASHFDKAVGWLYSADRLYQLPLGVVGIAIGIVLLPDLSRRLKAEDHNGGRAAFSRAGELSLALTVPCAVALVVIPLPLVSVLFEHGRTGPADARAIALAVAIYGLGLPAFVLQKVLQPLFFAREDTRSPFRYAVWSMVINAVAAIGLAPWLGWLAPAIATSLAGWTMVVQLGWGARRMGDVARFDARFYSRLMRVIAASAIMGAVLWGAEQALRPWLEQPFTRVLALLALIAIGAAVYGIAGQALGAFRLSEFRSILSRRKAR</sequence>
<protein>
    <recommendedName>
        <fullName evidence="10">Probable lipid II flippase MurJ</fullName>
    </recommendedName>
</protein>
<dbReference type="GO" id="GO:0015648">
    <property type="term" value="F:lipid-linked peptidoglycan transporter activity"/>
    <property type="evidence" value="ECO:0007669"/>
    <property type="project" value="UniProtKB-UniRule"/>
</dbReference>
<comment type="caution">
    <text evidence="12">The sequence shown here is derived from an EMBL/GenBank/DDBJ whole genome shotgun (WGS) entry which is preliminary data.</text>
</comment>
<dbReference type="InterPro" id="IPR004268">
    <property type="entry name" value="MurJ"/>
</dbReference>
<dbReference type="PRINTS" id="PR01806">
    <property type="entry name" value="VIRFACTRMVIN"/>
</dbReference>
<dbReference type="HAMAP" id="MF_02078">
    <property type="entry name" value="MurJ_MviN"/>
    <property type="match status" value="1"/>
</dbReference>
<feature type="transmembrane region" description="Helical" evidence="10">
    <location>
        <begin position="442"/>
        <end position="463"/>
    </location>
</feature>
<feature type="transmembrane region" description="Helical" evidence="10">
    <location>
        <begin position="29"/>
        <end position="48"/>
    </location>
</feature>
<feature type="transmembrane region" description="Helical" evidence="10">
    <location>
        <begin position="411"/>
        <end position="430"/>
    </location>
</feature>
<evidence type="ECO:0000256" key="6">
    <source>
        <dbReference type="ARBA" id="ARBA00022989"/>
    </source>
</evidence>
<feature type="transmembrane region" description="Helical" evidence="10">
    <location>
        <begin position="271"/>
        <end position="292"/>
    </location>
</feature>
<feature type="transmembrane region" description="Helical" evidence="10">
    <location>
        <begin position="478"/>
        <end position="504"/>
    </location>
</feature>
<gene>
    <name evidence="10 12" type="primary">murJ</name>
    <name evidence="12" type="ORF">J5474_15105</name>
</gene>
<dbReference type="GO" id="GO:0009252">
    <property type="term" value="P:peptidoglycan biosynthetic process"/>
    <property type="evidence" value="ECO:0007669"/>
    <property type="project" value="UniProtKB-UniRule"/>
</dbReference>
<dbReference type="NCBIfam" id="TIGR01695">
    <property type="entry name" value="murJ_mviN"/>
    <property type="match status" value="1"/>
</dbReference>
<feature type="transmembrane region" description="Helical" evidence="10">
    <location>
        <begin position="187"/>
        <end position="209"/>
    </location>
</feature>
<evidence type="ECO:0000313" key="12">
    <source>
        <dbReference type="EMBL" id="MBP0483811.1"/>
    </source>
</evidence>
<proteinExistence type="inferred from homology"/>
<keyword evidence="7 10" id="KW-0472">Membrane</keyword>
<evidence type="ECO:0000256" key="8">
    <source>
        <dbReference type="ARBA" id="ARBA00060041"/>
    </source>
</evidence>
<keyword evidence="13" id="KW-1185">Reference proteome</keyword>
<dbReference type="GO" id="GO:0005886">
    <property type="term" value="C:plasma membrane"/>
    <property type="evidence" value="ECO:0007669"/>
    <property type="project" value="UniProtKB-SubCell"/>
</dbReference>
<dbReference type="PIRSF" id="PIRSF002869">
    <property type="entry name" value="MviN"/>
    <property type="match status" value="1"/>
</dbReference>
<comment type="pathway">
    <text evidence="10">Cell wall biogenesis; peptidoglycan biosynthesis.</text>
</comment>
<feature type="transmembrane region" description="Helical" evidence="10">
    <location>
        <begin position="386"/>
        <end position="405"/>
    </location>
</feature>
<keyword evidence="10" id="KW-0997">Cell inner membrane</keyword>
<feature type="transmembrane region" description="Helical" evidence="10">
    <location>
        <begin position="349"/>
        <end position="366"/>
    </location>
</feature>
<keyword evidence="2 10" id="KW-1003">Cell membrane</keyword>
<dbReference type="PANTHER" id="PTHR47019:SF1">
    <property type="entry name" value="LIPID II FLIPPASE MURJ"/>
    <property type="match status" value="1"/>
</dbReference>
<feature type="transmembrane region" description="Helical" evidence="10">
    <location>
        <begin position="313"/>
        <end position="337"/>
    </location>
</feature>
<dbReference type="AlphaFoldDB" id="A0A940MS49"/>
<keyword evidence="5 10" id="KW-0573">Peptidoglycan synthesis</keyword>
<evidence type="ECO:0000256" key="2">
    <source>
        <dbReference type="ARBA" id="ARBA00022475"/>
    </source>
</evidence>
<dbReference type="EMBL" id="JAGISH010000008">
    <property type="protein sequence ID" value="MBP0483811.1"/>
    <property type="molecule type" value="Genomic_DNA"/>
</dbReference>
<dbReference type="Pfam" id="PF03023">
    <property type="entry name" value="MurJ"/>
    <property type="match status" value="1"/>
</dbReference>